<feature type="region of interest" description="Disordered" evidence="1">
    <location>
        <begin position="1"/>
        <end position="23"/>
    </location>
</feature>
<evidence type="ECO:0000313" key="3">
    <source>
        <dbReference type="Proteomes" id="UP000091918"/>
    </source>
</evidence>
<protein>
    <submittedName>
        <fullName evidence="2">Uncharacterized protein</fullName>
    </submittedName>
</protein>
<dbReference type="AlphaFoldDB" id="A0A1B7NJP4"/>
<dbReference type="OrthoDB" id="16911at2759"/>
<accession>A0A1B7NJP4</accession>
<comment type="caution">
    <text evidence="2">The sequence shown here is derived from an EMBL/GenBank/DDBJ whole genome shotgun (WGS) entry which is preliminary data.</text>
</comment>
<sequence>MVSSLDTGVTSTPTLFGLHPDEGLDEAKMGDIDKLKGRESDGLKSKPKPSTTSADKLTVEFTDYDSVHDLLQDTSGEKHIRSLSKNAWVSVGSDRYVLNAPSGRITITKDDSGLYSVSHVKALSHTLHSKSPFSRPREIASSLELAQAVHAADTLASRIFLPVFVATWQPWRKKYASHGQIAFLNKHLPFDNQIRPGEITKGEAADMITKVKHGARGQFKNIVAVKRRLSRERAKESRLEELKSREEVKVGPLN</sequence>
<organism evidence="2 3">
    <name type="scientific">Emergomyces africanus</name>
    <dbReference type="NCBI Taxonomy" id="1955775"/>
    <lineage>
        <taxon>Eukaryota</taxon>
        <taxon>Fungi</taxon>
        <taxon>Dikarya</taxon>
        <taxon>Ascomycota</taxon>
        <taxon>Pezizomycotina</taxon>
        <taxon>Eurotiomycetes</taxon>
        <taxon>Eurotiomycetidae</taxon>
        <taxon>Onygenales</taxon>
        <taxon>Ajellomycetaceae</taxon>
        <taxon>Emergomyces</taxon>
    </lineage>
</organism>
<gene>
    <name evidence="2" type="ORF">ACJ72_08698</name>
</gene>
<dbReference type="STRING" id="1658172.A0A1B7NJP4"/>
<dbReference type="Proteomes" id="UP000091918">
    <property type="component" value="Unassembled WGS sequence"/>
</dbReference>
<feature type="compositionally biased region" description="Polar residues" evidence="1">
    <location>
        <begin position="1"/>
        <end position="14"/>
    </location>
</feature>
<dbReference type="EMBL" id="LGUA01003685">
    <property type="protein sequence ID" value="OAX77008.1"/>
    <property type="molecule type" value="Genomic_DNA"/>
</dbReference>
<reference evidence="2 3" key="1">
    <citation type="submission" date="2015-07" db="EMBL/GenBank/DDBJ databases">
        <title>Emmonsia species relationships and genome sequence.</title>
        <authorList>
            <person name="Cuomo C.A."/>
            <person name="Schwartz I.S."/>
            <person name="Kenyon C."/>
            <person name="de Hoog G.S."/>
            <person name="Govender N.P."/>
            <person name="Botha A."/>
            <person name="Moreno L."/>
            <person name="de Vries M."/>
            <person name="Munoz J.F."/>
            <person name="Stielow J.B."/>
        </authorList>
    </citation>
    <scope>NUCLEOTIDE SEQUENCE [LARGE SCALE GENOMIC DNA]</scope>
    <source>
        <strain evidence="2 3">CBS 136260</strain>
    </source>
</reference>
<name>A0A1B7NJP4_9EURO</name>
<evidence type="ECO:0000256" key="1">
    <source>
        <dbReference type="SAM" id="MobiDB-lite"/>
    </source>
</evidence>
<proteinExistence type="predicted"/>
<keyword evidence="3" id="KW-1185">Reference proteome</keyword>
<evidence type="ECO:0000313" key="2">
    <source>
        <dbReference type="EMBL" id="OAX77008.1"/>
    </source>
</evidence>